<evidence type="ECO:0000313" key="1">
    <source>
        <dbReference type="EMBL" id="SFK46616.1"/>
    </source>
</evidence>
<dbReference type="OrthoDB" id="2167761at2"/>
<proteinExistence type="predicted"/>
<dbReference type="Proteomes" id="UP000199589">
    <property type="component" value="Unassembled WGS sequence"/>
</dbReference>
<dbReference type="AlphaFoldDB" id="A0A1I3ZSG6"/>
<keyword evidence="2" id="KW-1185">Reference proteome</keyword>
<name>A0A1I3ZSG6_9LACT</name>
<sequence length="96" mass="11162">MVYKVEFIEEAIQDFKKLDRSQQILIRKSILKIEKYGMQVGEALRGELAGCRKLKHKKAGLRVVFRETKKGLEIIQILAIGKRSDKEVYKSVTKRL</sequence>
<dbReference type="RefSeq" id="WP_091898152.1">
    <property type="nucleotide sequence ID" value="NZ_FOSJ01000037.1"/>
</dbReference>
<dbReference type="Gene3D" id="3.30.2310.20">
    <property type="entry name" value="RelE-like"/>
    <property type="match status" value="1"/>
</dbReference>
<protein>
    <submittedName>
        <fullName evidence="1">mRNA interferase RelE/StbE</fullName>
    </submittedName>
</protein>
<dbReference type="InterPro" id="IPR035093">
    <property type="entry name" value="RelE/ParE_toxin_dom_sf"/>
</dbReference>
<organism evidence="1 2">
    <name type="scientific">Marinilactibacillus piezotolerans</name>
    <dbReference type="NCBI Taxonomy" id="258723"/>
    <lineage>
        <taxon>Bacteria</taxon>
        <taxon>Bacillati</taxon>
        <taxon>Bacillota</taxon>
        <taxon>Bacilli</taxon>
        <taxon>Lactobacillales</taxon>
        <taxon>Carnobacteriaceae</taxon>
        <taxon>Marinilactibacillus</taxon>
    </lineage>
</organism>
<reference evidence="2" key="1">
    <citation type="submission" date="2016-10" db="EMBL/GenBank/DDBJ databases">
        <authorList>
            <person name="Varghese N."/>
            <person name="Submissions S."/>
        </authorList>
    </citation>
    <scope>NUCLEOTIDE SEQUENCE [LARGE SCALE GENOMIC DNA]</scope>
    <source>
        <strain evidence="2">DSM 16108</strain>
    </source>
</reference>
<evidence type="ECO:0000313" key="2">
    <source>
        <dbReference type="Proteomes" id="UP000199589"/>
    </source>
</evidence>
<gene>
    <name evidence="1" type="ORF">SAMN04488569_103722</name>
</gene>
<dbReference type="SUPFAM" id="SSF143011">
    <property type="entry name" value="RelE-like"/>
    <property type="match status" value="1"/>
</dbReference>
<accession>A0A1I3ZSG6</accession>
<dbReference type="EMBL" id="FOSJ01000037">
    <property type="protein sequence ID" value="SFK46616.1"/>
    <property type="molecule type" value="Genomic_DNA"/>
</dbReference>